<name>A0A426Y3L9_ENSVE</name>
<reference evidence="1 2" key="1">
    <citation type="journal article" date="2014" name="Agronomy (Basel)">
        <title>A Draft Genome Sequence for Ensete ventricosum, the Drought-Tolerant Tree Against Hunger.</title>
        <authorList>
            <person name="Harrison J."/>
            <person name="Moore K.A."/>
            <person name="Paszkiewicz K."/>
            <person name="Jones T."/>
            <person name="Grant M."/>
            <person name="Ambacheew D."/>
            <person name="Muzemil S."/>
            <person name="Studholme D.J."/>
        </authorList>
    </citation>
    <scope>NUCLEOTIDE SEQUENCE [LARGE SCALE GENOMIC DNA]</scope>
</reference>
<gene>
    <name evidence="1" type="ORF">B296_00054499</name>
</gene>
<accession>A0A426Y3L9</accession>
<protein>
    <submittedName>
        <fullName evidence="1">Uncharacterized protein</fullName>
    </submittedName>
</protein>
<sequence>MGLFEWLDMELALLGAAREPVALMDLQLKDQPHVRQPYHVHPGVHHTVAEAAFHLWAEAHRDPGTGMKHLVAVHHEVAVGHLAPGSIPHHLDHLAGAVEDRMEPNPSLYHLPAAVDHDPSPMAAGALLAHWGCSTHEILSSPLDQKFQFCISQGTTADVKRS</sequence>
<dbReference type="AlphaFoldDB" id="A0A426Y3L9"/>
<dbReference type="Proteomes" id="UP000287651">
    <property type="component" value="Unassembled WGS sequence"/>
</dbReference>
<proteinExistence type="predicted"/>
<comment type="caution">
    <text evidence="1">The sequence shown here is derived from an EMBL/GenBank/DDBJ whole genome shotgun (WGS) entry which is preliminary data.</text>
</comment>
<evidence type="ECO:0000313" key="1">
    <source>
        <dbReference type="EMBL" id="RRT46377.1"/>
    </source>
</evidence>
<organism evidence="1 2">
    <name type="scientific">Ensete ventricosum</name>
    <name type="common">Abyssinian banana</name>
    <name type="synonym">Musa ensete</name>
    <dbReference type="NCBI Taxonomy" id="4639"/>
    <lineage>
        <taxon>Eukaryota</taxon>
        <taxon>Viridiplantae</taxon>
        <taxon>Streptophyta</taxon>
        <taxon>Embryophyta</taxon>
        <taxon>Tracheophyta</taxon>
        <taxon>Spermatophyta</taxon>
        <taxon>Magnoliopsida</taxon>
        <taxon>Liliopsida</taxon>
        <taxon>Zingiberales</taxon>
        <taxon>Musaceae</taxon>
        <taxon>Ensete</taxon>
    </lineage>
</organism>
<evidence type="ECO:0000313" key="2">
    <source>
        <dbReference type="Proteomes" id="UP000287651"/>
    </source>
</evidence>
<dbReference type="EMBL" id="AMZH03015240">
    <property type="protein sequence ID" value="RRT46377.1"/>
    <property type="molecule type" value="Genomic_DNA"/>
</dbReference>